<keyword evidence="2" id="KW-1185">Reference proteome</keyword>
<evidence type="ECO:0000313" key="2">
    <source>
        <dbReference type="Proteomes" id="UP000198393"/>
    </source>
</evidence>
<dbReference type="Pfam" id="PF13469">
    <property type="entry name" value="Sulfotransfer_3"/>
    <property type="match status" value="1"/>
</dbReference>
<dbReference type="InterPro" id="IPR027417">
    <property type="entry name" value="P-loop_NTPase"/>
</dbReference>
<keyword evidence="1" id="KW-0808">Transferase</keyword>
<proteinExistence type="predicted"/>
<name>A0A239GSQ4_EKHLU</name>
<dbReference type="Proteomes" id="UP000198393">
    <property type="component" value="Unassembled WGS sequence"/>
</dbReference>
<accession>A0A239GSQ4</accession>
<dbReference type="GO" id="GO:0016740">
    <property type="term" value="F:transferase activity"/>
    <property type="evidence" value="ECO:0007669"/>
    <property type="project" value="UniProtKB-KW"/>
</dbReference>
<gene>
    <name evidence="1" type="ORF">SAMN05421640_0980</name>
</gene>
<evidence type="ECO:0000313" key="1">
    <source>
        <dbReference type="EMBL" id="SNS71882.1"/>
    </source>
</evidence>
<dbReference type="Gene3D" id="3.40.50.300">
    <property type="entry name" value="P-loop containing nucleotide triphosphate hydrolases"/>
    <property type="match status" value="1"/>
</dbReference>
<organism evidence="1 2">
    <name type="scientific">Ekhidna lutea</name>
    <dbReference type="NCBI Taxonomy" id="447679"/>
    <lineage>
        <taxon>Bacteria</taxon>
        <taxon>Pseudomonadati</taxon>
        <taxon>Bacteroidota</taxon>
        <taxon>Cytophagia</taxon>
        <taxon>Cytophagales</taxon>
        <taxon>Reichenbachiellaceae</taxon>
        <taxon>Ekhidna</taxon>
    </lineage>
</organism>
<dbReference type="EMBL" id="FZPD01000002">
    <property type="protein sequence ID" value="SNS71882.1"/>
    <property type="molecule type" value="Genomic_DNA"/>
</dbReference>
<dbReference type="SUPFAM" id="SSF52540">
    <property type="entry name" value="P-loop containing nucleoside triphosphate hydrolases"/>
    <property type="match status" value="1"/>
</dbReference>
<dbReference type="RefSeq" id="WP_089355749.1">
    <property type="nucleotide sequence ID" value="NZ_FZPD01000002.1"/>
</dbReference>
<dbReference type="OrthoDB" id="5432096at2"/>
<reference evidence="1 2" key="1">
    <citation type="submission" date="2017-06" db="EMBL/GenBank/DDBJ databases">
        <authorList>
            <person name="Kim H.J."/>
            <person name="Triplett B.A."/>
        </authorList>
    </citation>
    <scope>NUCLEOTIDE SEQUENCE [LARGE SCALE GENOMIC DNA]</scope>
    <source>
        <strain evidence="1 2">DSM 19307</strain>
    </source>
</reference>
<sequence>MNIKLVSYHLLANIKTVPKFFYHKLKGRKIEKPPVFIVCAAHSGSTLLINMLQNHPNIYGIPGESKITNHPLTPVMIPVFNYLTIAHGKERWIEKTASNVHRIEKLLKFKGAKVLVIRRDGRNVALSIKKRTGSIVRGIRRWANNNREADPFLQDPRVQLVKYENLVEDPEKELTSILNFLDESFHPNCLKYHENTLYYFDTKVSQPPDSSRENLYQYRNWQINQPIYDNRNQWESLTDEDKEVVKEIGGEQLIEYGYVKNNDW</sequence>
<protein>
    <submittedName>
        <fullName evidence="1">Sulfotransferase family protein</fullName>
    </submittedName>
</protein>
<dbReference type="AlphaFoldDB" id="A0A239GSQ4"/>